<dbReference type="EnsemblPlants" id="ORUFI08G10870.1">
    <property type="protein sequence ID" value="ORUFI08G10870.1"/>
    <property type="gene ID" value="ORUFI08G10870"/>
</dbReference>
<dbReference type="eggNOG" id="ENOG502RJJK">
    <property type="taxonomic scope" value="Eukaryota"/>
</dbReference>
<reference evidence="2" key="2">
    <citation type="submission" date="2015-06" db="UniProtKB">
        <authorList>
            <consortium name="EnsemblPlants"/>
        </authorList>
    </citation>
    <scope>IDENTIFICATION</scope>
</reference>
<dbReference type="OMA" id="MSIPLHC"/>
<dbReference type="Gramene" id="ORUFI08G10870.1">
    <property type="protein sequence ID" value="ORUFI08G10870.1"/>
    <property type="gene ID" value="ORUFI08G10870"/>
</dbReference>
<dbReference type="InterPro" id="IPR008906">
    <property type="entry name" value="HATC_C_dom"/>
</dbReference>
<sequence length="181" mass="20532">MSIPLHCLAYAVCPRFYDQNYLQKPAPGGTLRRAPNQDVEVMTGVLKAFERIADNKEEEKVIREQLNDFIMKKGFFALESVQADAASMEPIEWWCSYGSETPELAEVVKRVLSQPISSSSAERIWGTYQFIHNAKRNKLNAANADKLVFIHSNLCLQSRFTESYKSGPNAMWDAHPEDSTI</sequence>
<dbReference type="Pfam" id="PF05699">
    <property type="entry name" value="Dimer_Tnp_hAT"/>
    <property type="match status" value="1"/>
</dbReference>
<accession>A0A0E0QH06</accession>
<evidence type="ECO:0000259" key="1">
    <source>
        <dbReference type="Pfam" id="PF05699"/>
    </source>
</evidence>
<dbReference type="AlphaFoldDB" id="A0A0E0QH06"/>
<dbReference type="Proteomes" id="UP000008022">
    <property type="component" value="Unassembled WGS sequence"/>
</dbReference>
<organism evidence="2 3">
    <name type="scientific">Oryza rufipogon</name>
    <name type="common">Brownbeard rice</name>
    <name type="synonym">Asian wild rice</name>
    <dbReference type="NCBI Taxonomy" id="4529"/>
    <lineage>
        <taxon>Eukaryota</taxon>
        <taxon>Viridiplantae</taxon>
        <taxon>Streptophyta</taxon>
        <taxon>Embryophyta</taxon>
        <taxon>Tracheophyta</taxon>
        <taxon>Spermatophyta</taxon>
        <taxon>Magnoliopsida</taxon>
        <taxon>Liliopsida</taxon>
        <taxon>Poales</taxon>
        <taxon>Poaceae</taxon>
        <taxon>BOP clade</taxon>
        <taxon>Oryzoideae</taxon>
        <taxon>Oryzeae</taxon>
        <taxon>Oryzinae</taxon>
        <taxon>Oryza</taxon>
    </lineage>
</organism>
<evidence type="ECO:0000313" key="2">
    <source>
        <dbReference type="EnsemblPlants" id="ORUFI08G10870.1"/>
    </source>
</evidence>
<protein>
    <recommendedName>
        <fullName evidence="1">HAT C-terminal dimerisation domain-containing protein</fullName>
    </recommendedName>
</protein>
<evidence type="ECO:0000313" key="3">
    <source>
        <dbReference type="Proteomes" id="UP000008022"/>
    </source>
</evidence>
<dbReference type="GO" id="GO:0046983">
    <property type="term" value="F:protein dimerization activity"/>
    <property type="evidence" value="ECO:0007669"/>
    <property type="project" value="InterPro"/>
</dbReference>
<feature type="domain" description="HAT C-terminal dimerisation" evidence="1">
    <location>
        <begin position="84"/>
        <end position="154"/>
    </location>
</feature>
<dbReference type="HOGENOM" id="CLU_097034_0_0_1"/>
<proteinExistence type="predicted"/>
<dbReference type="InterPro" id="IPR012337">
    <property type="entry name" value="RNaseH-like_sf"/>
</dbReference>
<keyword evidence="3" id="KW-1185">Reference proteome</keyword>
<name>A0A0E0QH06_ORYRU</name>
<dbReference type="SUPFAM" id="SSF53098">
    <property type="entry name" value="Ribonuclease H-like"/>
    <property type="match status" value="1"/>
</dbReference>
<reference evidence="3" key="1">
    <citation type="submission" date="2013-06" db="EMBL/GenBank/DDBJ databases">
        <authorList>
            <person name="Zhao Q."/>
        </authorList>
    </citation>
    <scope>NUCLEOTIDE SEQUENCE</scope>
    <source>
        <strain evidence="3">cv. W1943</strain>
    </source>
</reference>